<dbReference type="InterPro" id="IPR032675">
    <property type="entry name" value="LRR_dom_sf"/>
</dbReference>
<dbReference type="Pfam" id="PF00931">
    <property type="entry name" value="NB-ARC"/>
    <property type="match status" value="1"/>
</dbReference>
<feature type="domain" description="Disease resistance protein At4g27190-like leucine-rich repeats" evidence="5">
    <location>
        <begin position="669"/>
        <end position="790"/>
    </location>
</feature>
<keyword evidence="3" id="KW-0175">Coiled coil</keyword>
<feature type="domain" description="Disease resistance protein At4g27190-like leucine-rich repeats" evidence="5">
    <location>
        <begin position="1700"/>
        <end position="1829"/>
    </location>
</feature>
<dbReference type="Gene3D" id="3.40.50.300">
    <property type="entry name" value="P-loop containing nucleotide triphosphate hydrolases"/>
    <property type="match status" value="1"/>
</dbReference>
<dbReference type="PANTHER" id="PTHR33463">
    <property type="entry name" value="NB-ARC DOMAIN-CONTAINING PROTEIN-RELATED"/>
    <property type="match status" value="1"/>
</dbReference>
<comment type="caution">
    <text evidence="6">The sequence shown here is derived from an EMBL/GenBank/DDBJ whole genome shotgun (WGS) entry which is preliminary data.</text>
</comment>
<feature type="domain" description="Disease resistance protein At4g27190-like leucine-rich repeats" evidence="5">
    <location>
        <begin position="1451"/>
        <end position="1601"/>
    </location>
</feature>
<dbReference type="FunFam" id="3.40.50.300:FF:001091">
    <property type="entry name" value="Probable disease resistance protein At1g61300"/>
    <property type="match status" value="1"/>
</dbReference>
<name>A0A445AIW7_ARAHY</name>
<dbReference type="InterPro" id="IPR057135">
    <property type="entry name" value="At4g27190-like_LRR"/>
</dbReference>
<gene>
    <name evidence="6" type="ORF">Ahy_B02g060578</name>
</gene>
<dbReference type="STRING" id="3818.A0A445AIW7"/>
<dbReference type="InterPro" id="IPR002182">
    <property type="entry name" value="NB-ARC"/>
</dbReference>
<evidence type="ECO:0000259" key="4">
    <source>
        <dbReference type="Pfam" id="PF00931"/>
    </source>
</evidence>
<feature type="domain" description="Disease resistance protein At4g27190-like leucine-rich repeats" evidence="5">
    <location>
        <begin position="957"/>
        <end position="1080"/>
    </location>
</feature>
<dbReference type="Gene3D" id="3.80.10.10">
    <property type="entry name" value="Ribonuclease Inhibitor"/>
    <property type="match status" value="7"/>
</dbReference>
<dbReference type="GO" id="GO:0043531">
    <property type="term" value="F:ADP binding"/>
    <property type="evidence" value="ECO:0007669"/>
    <property type="project" value="InterPro"/>
</dbReference>
<dbReference type="SUPFAM" id="SSF52540">
    <property type="entry name" value="P-loop containing nucleoside triphosphate hydrolases"/>
    <property type="match status" value="1"/>
</dbReference>
<dbReference type="PANTHER" id="PTHR33463:SF198">
    <property type="entry name" value="RPP4C3"/>
    <property type="match status" value="1"/>
</dbReference>
<evidence type="ECO:0000313" key="7">
    <source>
        <dbReference type="Proteomes" id="UP000289738"/>
    </source>
</evidence>
<feature type="domain" description="Disease resistance protein At4g27190-like leucine-rich repeats" evidence="5">
    <location>
        <begin position="1176"/>
        <end position="1305"/>
    </location>
</feature>
<evidence type="ECO:0000256" key="1">
    <source>
        <dbReference type="ARBA" id="ARBA00008894"/>
    </source>
</evidence>
<feature type="domain" description="Disease resistance protein At4g27190-like leucine-rich repeats" evidence="5">
    <location>
        <begin position="1966"/>
        <end position="2115"/>
    </location>
</feature>
<protein>
    <submittedName>
        <fullName evidence="6">Uncharacterized protein</fullName>
    </submittedName>
</protein>
<feature type="coiled-coil region" evidence="3">
    <location>
        <begin position="33"/>
        <end position="88"/>
    </location>
</feature>
<reference evidence="6 7" key="1">
    <citation type="submission" date="2019-01" db="EMBL/GenBank/DDBJ databases">
        <title>Sequencing of cultivated peanut Arachis hypogaea provides insights into genome evolution and oil improvement.</title>
        <authorList>
            <person name="Chen X."/>
        </authorList>
    </citation>
    <scope>NUCLEOTIDE SEQUENCE [LARGE SCALE GENOMIC DNA]</scope>
    <source>
        <strain evidence="7">cv. Fuhuasheng</strain>
        <tissue evidence="6">Leaves</tissue>
    </source>
</reference>
<dbReference type="InterPro" id="IPR027417">
    <property type="entry name" value="P-loop_NTPase"/>
</dbReference>
<evidence type="ECO:0000313" key="6">
    <source>
        <dbReference type="EMBL" id="RYR26345.1"/>
    </source>
</evidence>
<sequence length="2570" mass="293441">MEILSSVAGKVAEYTVAPIGRQFSYLIFYKANFKELGKRVTDLEGKRDEIKQRVEEERRNGKTTFDVVQNWLNNVDDAIGEANQLQNDPRHAKVGCSRCSFPNVVTRHQLSRKATKIVKNVVDIKGEGNFSAVAYLPALDVVSTSTTRSNKNLESRKSITENIMHALRDPKVSMVGVYGLGGVGKTTLMNEVAQIAKHERLFDEVVIATVSKTPDIKTIQREIADQLGLQFRDESVACRGKRLHDRIKTERSILIILDDIWARLDLEMLGIPSGSEHGSCKLLMTSRNNDVLQVMDVQKDFKLDVLSEEENWIMFESLAGDTVHDINIKGTAIEIAKRCAEYIVTCAMGLDLFKGINTLAAARNRLFRILDTLKASCLMYEGRMSSCLLYVHDIVREVAVSIAKRDRHVFTTKHGDALKEWPTEGFLRSCSQIVLDNCIINKLPEKLDCPNLLLFVLNSADRSLEIPDSFFEGMKSLKVLELRCINLPLLPTSICGLTSLQTLHLFICVLQSMDGIGALKNLEILNLWCSSMINFPSEIGQLTKLKMLLMCYSGVEVIPQNIISRLISLEEFYMRGISIDWNGENLVSKTKNASLDEFRQLLNLTALGLEVREACMLPSDLMFDKLERYNIAIGDVWEGFDIDDETLKTLKLKLETNIHLEPGIKGLIKRAENLYLDEVGGISNVLYQLNGDGFPQLKHLHIQNNALIQHIIDFKERTHVPSPSFPNLEKLVIQNLDQMEKIYDGPLANNSFAKLQAIKVENCNKVKYLLSVSIVKSMSQLSELEVSRCKLMERIVFEDGDASAMNDETVETIQFPLLHSLTLQHLDELKSFFSHQPTSSAIPLFNNQVAFPNLDTLKLSSLNLSKIWKDNRHSFYKLRNLIVENCDGPKYLFSSTMVESFSNLIKLEISECHLMEEIIDPVDRDNNIITLEEVRFSKLQTIILKDMKSLKKIWYKEFSKVKTLQVNNCEKIRVIFPSSMQKAYNDLEALMVIDCVSVEEIFQLSSDENCNTERTQLKKITLKKLPKLKQIWSKDLEGALCFCNLEEIYVENCENLEFVFPCSVATSCSHLKELSIKWCGNMKQIVALKDEPTVSTTSFEFNHLNTLLLWRLYNLKGFYAGNHTLTCPSLRKLDVTLCVKLNLYRTLSTSGHQKLPDQAYIVSTEQQLVAEQVIPNLEHLRIDEKDASKIFQSQNIGPFFNKISSLSLCMYEDEGSTFPNQVLQNICSLKSLGVEWSSFKKIFQDKRLGEKKNCAKLQRLTLHQLPNLQHICEEGLQIDPVLELLESLCVDGCSSLKNLVPSSVSFCYLTYLEVVNCNSMINLLSPPTARSLTQLIVMKVIQCDSLEEIISKEGEEMTNDIIFFCLETLVLDCLPGLGRFCSQKCFLRFPLLHEVLVRECARMMYFSEGNTTSTPMLQKVQTSENSKEFSWKGNLNGTIKNMFEDKVRSFKDLNLSKYPELKELWYGQLRSNIFNNLKKLVVHNCEFLTDVLFYPNLIDALVNLEELDVRDCNSLMAVFDIVKETFAEEIVVKKCSLLKKLILCSLPNLKHIWKEDPNTTLSFQNLCQVSVMDCPSLKSLFPLSVAIDMAQLEGLVVSRCGIEEIVDNKRQTREMIKFVFPHLRTLWLQKLLKLRTFFSSIYSIQCKSLIDLFVVNCPKLTLFQTTYLSCQERASDDKISIPMHQPLFPVEEVLPNLYTLAVNNNDVEVILQSMYSQHQYDKLELLRVIQFETEGTTFPYWFLENTQNLETLIVEWSSFVEIFHDQSIASEEGQVTISTRLRNLTLNELHDLCHICKEGFEIDPVLQHLEQIDVAQCSTLVNLVPSSVTFTCLTHLEVVNCNGMINLITCSTAKSLVKLTTMKIESCNLLQDIVNANENEEDKEIAFSSLETLELVSLPRLRRFCSCKCSLLFPLLENVFVEGCHRMEVFSIGDTSTPNLQKVQIEDLNGTINKMFEDKVSFCISKHLTLSDYPELRDFWYVKEYHNLFSNLKSLVVQKCDFLSTVLFTSNTLQVLHELEELEVRNCDSLVTLFDVKEMKSNGAMVKQASKLKKLSLSSLLKLRHIWNADPCEIVSFENLCTVDVVECKSLLYLFPLSVCLDLPYIEKLNIESCGVEEIVSVEKESTEINFSFPHLSYLKFFQLEKLKSFYMGRFTLECPSLKTLNVYRCEALQMFTFNHSVLQQPHQIEEIHDALIPQALFSIEKLSRNLLEELALNGKDALMIINGHMEEAKFPKVKVLRMQCLCDTQLTCWNDLPEIFPNVVGLQVRQSSMQTLFPVEGTAHCSTRIAQQVTSLVLFEMEHLKHIWHEESLSDQPVPQNLEILTVHTCPNMVSVVSSSVLFQSLKELHVENCKGMTHLITSLLAKRLMQLEMLTIKNCEMIKDVVNVDDEEEEAEEDIIFENLQYLELFALISLRSFCYGKHTLVFPSLTQFIVKGCPQMGIFSPGSIVAPILRGVEVENKRKRWKGDLNTTIEQLFKDNQLENASHDFFLLAYFGLMFAFVCDRKLLVKSHNLMRIKVIRKVSLLYLHAICMGIKRHVTLVKRLLSQSHRYSLSEFSPTLASSLNN</sequence>
<dbReference type="EMBL" id="SDMP01000012">
    <property type="protein sequence ID" value="RYR26345.1"/>
    <property type="molecule type" value="Genomic_DNA"/>
</dbReference>
<accession>A0A445AIW7</accession>
<dbReference type="PRINTS" id="PR00364">
    <property type="entry name" value="DISEASERSIST"/>
</dbReference>
<feature type="domain" description="Disease resistance protein At4g27190-like leucine-rich repeats" evidence="5">
    <location>
        <begin position="2343"/>
        <end position="2444"/>
    </location>
</feature>
<organism evidence="6 7">
    <name type="scientific">Arachis hypogaea</name>
    <name type="common">Peanut</name>
    <dbReference type="NCBI Taxonomy" id="3818"/>
    <lineage>
        <taxon>Eukaryota</taxon>
        <taxon>Viridiplantae</taxon>
        <taxon>Streptophyta</taxon>
        <taxon>Embryophyta</taxon>
        <taxon>Tracheophyta</taxon>
        <taxon>Spermatophyta</taxon>
        <taxon>Magnoliopsida</taxon>
        <taxon>eudicotyledons</taxon>
        <taxon>Gunneridae</taxon>
        <taxon>Pentapetalae</taxon>
        <taxon>rosids</taxon>
        <taxon>fabids</taxon>
        <taxon>Fabales</taxon>
        <taxon>Fabaceae</taxon>
        <taxon>Papilionoideae</taxon>
        <taxon>50 kb inversion clade</taxon>
        <taxon>dalbergioids sensu lato</taxon>
        <taxon>Dalbergieae</taxon>
        <taxon>Pterocarpus clade</taxon>
        <taxon>Arachis</taxon>
    </lineage>
</organism>
<keyword evidence="2" id="KW-0611">Plant defense</keyword>
<dbReference type="SUPFAM" id="SSF52047">
    <property type="entry name" value="RNI-like"/>
    <property type="match status" value="2"/>
</dbReference>
<dbReference type="Proteomes" id="UP000289738">
    <property type="component" value="Chromosome B02"/>
</dbReference>
<evidence type="ECO:0000256" key="2">
    <source>
        <dbReference type="ARBA" id="ARBA00022821"/>
    </source>
</evidence>
<dbReference type="InterPro" id="IPR050905">
    <property type="entry name" value="Plant_NBS-LRR"/>
</dbReference>
<evidence type="ECO:0000256" key="3">
    <source>
        <dbReference type="SAM" id="Coils"/>
    </source>
</evidence>
<dbReference type="GO" id="GO:0006952">
    <property type="term" value="P:defense response"/>
    <property type="evidence" value="ECO:0007669"/>
    <property type="project" value="UniProtKB-KW"/>
</dbReference>
<feature type="domain" description="NB-ARC" evidence="4">
    <location>
        <begin position="160"/>
        <end position="320"/>
    </location>
</feature>
<keyword evidence="7" id="KW-1185">Reference proteome</keyword>
<dbReference type="Pfam" id="PF23247">
    <property type="entry name" value="LRR_RPS2"/>
    <property type="match status" value="7"/>
</dbReference>
<proteinExistence type="inferred from homology"/>
<evidence type="ECO:0000259" key="5">
    <source>
        <dbReference type="Pfam" id="PF23247"/>
    </source>
</evidence>
<dbReference type="SUPFAM" id="SSF52058">
    <property type="entry name" value="L domain-like"/>
    <property type="match status" value="4"/>
</dbReference>
<comment type="similarity">
    <text evidence="1">Belongs to the disease resistance NB-LRR family.</text>
</comment>